<accession>A0A8I0ADL3</accession>
<dbReference type="InterPro" id="IPR011701">
    <property type="entry name" value="MFS"/>
</dbReference>
<evidence type="ECO:0000256" key="3">
    <source>
        <dbReference type="ARBA" id="ARBA00022692"/>
    </source>
</evidence>
<dbReference type="AlphaFoldDB" id="A0A8I0ADL3"/>
<dbReference type="SUPFAM" id="SSF103473">
    <property type="entry name" value="MFS general substrate transporter"/>
    <property type="match status" value="1"/>
</dbReference>
<dbReference type="EMBL" id="JACOOQ010000006">
    <property type="protein sequence ID" value="MBC5639800.1"/>
    <property type="molecule type" value="Genomic_DNA"/>
</dbReference>
<organism evidence="8 9">
    <name type="scientific">Clostridium lentum</name>
    <dbReference type="NCBI Taxonomy" id="2763037"/>
    <lineage>
        <taxon>Bacteria</taxon>
        <taxon>Bacillati</taxon>
        <taxon>Bacillota</taxon>
        <taxon>Clostridia</taxon>
        <taxon>Eubacteriales</taxon>
        <taxon>Clostridiaceae</taxon>
        <taxon>Clostridium</taxon>
    </lineage>
</organism>
<reference evidence="8" key="1">
    <citation type="submission" date="2020-08" db="EMBL/GenBank/DDBJ databases">
        <title>Genome public.</title>
        <authorList>
            <person name="Liu C."/>
            <person name="Sun Q."/>
        </authorList>
    </citation>
    <scope>NUCLEOTIDE SEQUENCE</scope>
    <source>
        <strain evidence="8">NSJ-42</strain>
    </source>
</reference>
<keyword evidence="4 6" id="KW-1133">Transmembrane helix</keyword>
<feature type="transmembrane region" description="Helical" evidence="6">
    <location>
        <begin position="201"/>
        <end position="222"/>
    </location>
</feature>
<comment type="subcellular location">
    <subcellularLocation>
        <location evidence="1">Cell membrane</location>
        <topology evidence="1">Multi-pass membrane protein</topology>
    </subcellularLocation>
</comment>
<feature type="transmembrane region" description="Helical" evidence="6">
    <location>
        <begin position="266"/>
        <end position="282"/>
    </location>
</feature>
<keyword evidence="3 6" id="KW-0812">Transmembrane</keyword>
<keyword evidence="5 6" id="KW-0472">Membrane</keyword>
<protein>
    <submittedName>
        <fullName evidence="8">MFS transporter</fullName>
    </submittedName>
</protein>
<gene>
    <name evidence="8" type="ORF">H8R92_05020</name>
</gene>
<feature type="transmembrane region" description="Helical" evidence="6">
    <location>
        <begin position="288"/>
        <end position="311"/>
    </location>
</feature>
<evidence type="ECO:0000313" key="9">
    <source>
        <dbReference type="Proteomes" id="UP000662088"/>
    </source>
</evidence>
<dbReference type="GO" id="GO:0005886">
    <property type="term" value="C:plasma membrane"/>
    <property type="evidence" value="ECO:0007669"/>
    <property type="project" value="UniProtKB-SubCell"/>
</dbReference>
<dbReference type="InterPro" id="IPR020846">
    <property type="entry name" value="MFS_dom"/>
</dbReference>
<evidence type="ECO:0000256" key="4">
    <source>
        <dbReference type="ARBA" id="ARBA00022989"/>
    </source>
</evidence>
<keyword evidence="9" id="KW-1185">Reference proteome</keyword>
<dbReference type="Proteomes" id="UP000662088">
    <property type="component" value="Unassembled WGS sequence"/>
</dbReference>
<name>A0A8I0ADL3_9CLOT</name>
<keyword evidence="2" id="KW-0813">Transport</keyword>
<proteinExistence type="predicted"/>
<evidence type="ECO:0000256" key="1">
    <source>
        <dbReference type="ARBA" id="ARBA00004651"/>
    </source>
</evidence>
<dbReference type="InterPro" id="IPR036259">
    <property type="entry name" value="MFS_trans_sf"/>
</dbReference>
<feature type="transmembrane region" description="Helical" evidence="6">
    <location>
        <begin position="98"/>
        <end position="120"/>
    </location>
</feature>
<comment type="caution">
    <text evidence="8">The sequence shown here is derived from an EMBL/GenBank/DDBJ whole genome shotgun (WGS) entry which is preliminary data.</text>
</comment>
<feature type="transmembrane region" description="Helical" evidence="6">
    <location>
        <begin position="39"/>
        <end position="57"/>
    </location>
</feature>
<dbReference type="GO" id="GO:0022857">
    <property type="term" value="F:transmembrane transporter activity"/>
    <property type="evidence" value="ECO:0007669"/>
    <property type="project" value="InterPro"/>
</dbReference>
<sequence>MNKKNIYLMYLIIFLQSLVFYGSIATLYRQKRGLSMTEIFIIESAYFIIVIILEVPWGKLADKIGYKKIVVIANFIYFLSKIVFYNSGSFLGFLIERIFLAAALAGLSGCDSAYLYNSIYDKSLCDKVFSKYNFYTTLGFLLASLSSVFIIEISMESTVLFTIVAYGIAFILSLFLDEVPKDEKNASIKMNFKETFNNKNIIVFIISITLFSEIVQGITVYLNQNKYISCGIDVKKFGIILALSQIISLITGKSYYFKRILGERKYINILYLIILVATLILWRTTSAVVSVISVMSISLSDALFAPIVMEIENKSVTTGDRATILSIYSVIGSVVSAVINPLIGLGADYSLRTSFLLCSMLCVIALIAMNYYLARENSKMKLCDEKRI</sequence>
<feature type="transmembrane region" description="Helical" evidence="6">
    <location>
        <begin position="7"/>
        <end position="27"/>
    </location>
</feature>
<feature type="transmembrane region" description="Helical" evidence="6">
    <location>
        <begin position="159"/>
        <end position="180"/>
    </location>
</feature>
<dbReference type="PANTHER" id="PTHR23530">
    <property type="entry name" value="TRANSPORT PROTEIN-RELATED"/>
    <property type="match status" value="1"/>
</dbReference>
<dbReference type="Gene3D" id="1.20.1250.20">
    <property type="entry name" value="MFS general substrate transporter like domains"/>
    <property type="match status" value="1"/>
</dbReference>
<dbReference type="InterPro" id="IPR053160">
    <property type="entry name" value="MFS_DHA3_Transporter"/>
</dbReference>
<feature type="transmembrane region" description="Helical" evidence="6">
    <location>
        <begin position="323"/>
        <end position="343"/>
    </location>
</feature>
<evidence type="ECO:0000259" key="7">
    <source>
        <dbReference type="PROSITE" id="PS50850"/>
    </source>
</evidence>
<feature type="domain" description="Major facilitator superfamily (MFS) profile" evidence="7">
    <location>
        <begin position="1"/>
        <end position="377"/>
    </location>
</feature>
<evidence type="ECO:0000313" key="8">
    <source>
        <dbReference type="EMBL" id="MBC5639800.1"/>
    </source>
</evidence>
<evidence type="ECO:0000256" key="6">
    <source>
        <dbReference type="SAM" id="Phobius"/>
    </source>
</evidence>
<feature type="transmembrane region" description="Helical" evidence="6">
    <location>
        <begin position="349"/>
        <end position="373"/>
    </location>
</feature>
<evidence type="ECO:0000256" key="2">
    <source>
        <dbReference type="ARBA" id="ARBA00022448"/>
    </source>
</evidence>
<dbReference type="RefSeq" id="WP_186834870.1">
    <property type="nucleotide sequence ID" value="NZ_JACOOQ010000006.1"/>
</dbReference>
<feature type="transmembrane region" description="Helical" evidence="6">
    <location>
        <begin position="237"/>
        <end position="257"/>
    </location>
</feature>
<evidence type="ECO:0000256" key="5">
    <source>
        <dbReference type="ARBA" id="ARBA00023136"/>
    </source>
</evidence>
<dbReference type="PROSITE" id="PS50850">
    <property type="entry name" value="MFS"/>
    <property type="match status" value="1"/>
</dbReference>
<feature type="transmembrane region" description="Helical" evidence="6">
    <location>
        <begin position="69"/>
        <end position="86"/>
    </location>
</feature>
<feature type="transmembrane region" description="Helical" evidence="6">
    <location>
        <begin position="132"/>
        <end position="153"/>
    </location>
</feature>
<dbReference type="Pfam" id="PF07690">
    <property type="entry name" value="MFS_1"/>
    <property type="match status" value="1"/>
</dbReference>
<dbReference type="PANTHER" id="PTHR23530:SF1">
    <property type="entry name" value="PERMEASE, MAJOR FACILITATOR SUPERFAMILY-RELATED"/>
    <property type="match status" value="1"/>
</dbReference>